<dbReference type="Proteomes" id="UP000827856">
    <property type="component" value="Segment"/>
</dbReference>
<sequence>MKFQYPYIQTLGGRRTVPCWAVTAGSDYLWFDLGQFSVDFYWGLRWFSRDFRIAKRLHALVGLLAYSLAVILILPVALALLIVGALKELLDAMGGWLADNVFDPTLDVLVPVRRYGIRATYAALFKMVTR</sequence>
<feature type="transmembrane region" description="Helical" evidence="1">
    <location>
        <begin position="59"/>
        <end position="86"/>
    </location>
</feature>
<keyword evidence="1" id="KW-1133">Transmembrane helix</keyword>
<reference evidence="2" key="1">
    <citation type="submission" date="2019-12" db="EMBL/GenBank/DDBJ databases">
        <title>S2B, a lysogenic bacteriophage that infects Caulobacter crescentus.</title>
        <authorList>
            <person name="Ely B."/>
            <person name="Berrios L."/>
            <person name="Thomas Q."/>
        </authorList>
    </citation>
    <scope>NUCLEOTIDE SEQUENCE</scope>
</reference>
<name>A0AAE7ML58_9CAUD</name>
<proteinExistence type="predicted"/>
<keyword evidence="3" id="KW-1185">Reference proteome</keyword>
<evidence type="ECO:0000256" key="1">
    <source>
        <dbReference type="SAM" id="Phobius"/>
    </source>
</evidence>
<protein>
    <submittedName>
        <fullName evidence="2">Uncharacterized protein</fullName>
    </submittedName>
</protein>
<keyword evidence="1" id="KW-0812">Transmembrane</keyword>
<evidence type="ECO:0000313" key="3">
    <source>
        <dbReference type="Proteomes" id="UP000827856"/>
    </source>
</evidence>
<evidence type="ECO:0000313" key="2">
    <source>
        <dbReference type="EMBL" id="QOC54165.1"/>
    </source>
</evidence>
<organism evidence="2 3">
    <name type="scientific">Caulobacter phage S2B</name>
    <dbReference type="NCBI Taxonomy" id="2759120"/>
    <lineage>
        <taxon>Viruses</taxon>
        <taxon>Duplodnaviria</taxon>
        <taxon>Heunggongvirae</taxon>
        <taxon>Uroviricota</taxon>
        <taxon>Caudoviricetes</taxon>
        <taxon>Autographivirales</taxon>
        <taxon>Autographivirales incertae sedis</taxon>
        <taxon>Sumtervirus</taxon>
        <taxon>Sumtervirus S2B</taxon>
    </lineage>
</organism>
<keyword evidence="1" id="KW-0472">Membrane</keyword>
<gene>
    <name evidence="2" type="primary">S2B_gp051c</name>
</gene>
<dbReference type="EMBL" id="MN857473">
    <property type="protein sequence ID" value="QOC54165.1"/>
    <property type="molecule type" value="Genomic_DNA"/>
</dbReference>
<accession>A0AAE7ML58</accession>